<organism evidence="1 2">
    <name type="scientific">Panicum virgatum</name>
    <name type="common">Blackwell switchgrass</name>
    <dbReference type="NCBI Taxonomy" id="38727"/>
    <lineage>
        <taxon>Eukaryota</taxon>
        <taxon>Viridiplantae</taxon>
        <taxon>Streptophyta</taxon>
        <taxon>Embryophyta</taxon>
        <taxon>Tracheophyta</taxon>
        <taxon>Spermatophyta</taxon>
        <taxon>Magnoliopsida</taxon>
        <taxon>Liliopsida</taxon>
        <taxon>Poales</taxon>
        <taxon>Poaceae</taxon>
        <taxon>PACMAD clade</taxon>
        <taxon>Panicoideae</taxon>
        <taxon>Panicodae</taxon>
        <taxon>Paniceae</taxon>
        <taxon>Panicinae</taxon>
        <taxon>Panicum</taxon>
        <taxon>Panicum sect. Hiantes</taxon>
    </lineage>
</organism>
<gene>
    <name evidence="1" type="ORF">PVAP13_1NG297519</name>
</gene>
<protein>
    <submittedName>
        <fullName evidence="1">Uncharacterized protein</fullName>
    </submittedName>
</protein>
<dbReference type="Proteomes" id="UP000823388">
    <property type="component" value="Chromosome 1N"/>
</dbReference>
<evidence type="ECO:0000313" key="1">
    <source>
        <dbReference type="EMBL" id="KAG2651477.1"/>
    </source>
</evidence>
<keyword evidence="2" id="KW-1185">Reference proteome</keyword>
<proteinExistence type="predicted"/>
<comment type="caution">
    <text evidence="1">The sequence shown here is derived from an EMBL/GenBank/DDBJ whole genome shotgun (WGS) entry which is preliminary data.</text>
</comment>
<evidence type="ECO:0000313" key="2">
    <source>
        <dbReference type="Proteomes" id="UP000823388"/>
    </source>
</evidence>
<sequence length="64" mass="7486">MPPNRVTFHLSTHVRQCNNLCDSQIFFFLHLIARRTLFYAPVQVQPPYTCLTSGKQTYLKMKAI</sequence>
<dbReference type="EMBL" id="CM029038">
    <property type="protein sequence ID" value="KAG2651477.1"/>
    <property type="molecule type" value="Genomic_DNA"/>
</dbReference>
<reference evidence="1" key="1">
    <citation type="submission" date="2020-05" db="EMBL/GenBank/DDBJ databases">
        <title>WGS assembly of Panicum virgatum.</title>
        <authorList>
            <person name="Lovell J.T."/>
            <person name="Jenkins J."/>
            <person name="Shu S."/>
            <person name="Juenger T.E."/>
            <person name="Schmutz J."/>
        </authorList>
    </citation>
    <scope>NUCLEOTIDE SEQUENCE</scope>
    <source>
        <strain evidence="1">AP13</strain>
    </source>
</reference>
<accession>A0A8T0WYJ7</accession>
<dbReference type="AlphaFoldDB" id="A0A8T0WYJ7"/>
<name>A0A8T0WYJ7_PANVG</name>